<dbReference type="OrthoDB" id="6094696at2759"/>
<evidence type="ECO:0000313" key="1">
    <source>
        <dbReference type="EMBL" id="VDM03123.1"/>
    </source>
</evidence>
<dbReference type="WBParaSite" id="SSLN_0001737401-mRNA-1">
    <property type="protein sequence ID" value="SSLN_0001737401-mRNA-1"/>
    <property type="gene ID" value="SSLN_0001737401"/>
</dbReference>
<evidence type="ECO:0000313" key="2">
    <source>
        <dbReference type="Proteomes" id="UP000275846"/>
    </source>
</evidence>
<proteinExistence type="predicted"/>
<protein>
    <submittedName>
        <fullName evidence="1 3">Uncharacterized protein</fullName>
    </submittedName>
</protein>
<evidence type="ECO:0000313" key="3">
    <source>
        <dbReference type="WBParaSite" id="SSLN_0001737401-mRNA-1"/>
    </source>
</evidence>
<dbReference type="AlphaFoldDB" id="A0A183TJT9"/>
<reference evidence="3" key="1">
    <citation type="submission" date="2016-06" db="UniProtKB">
        <authorList>
            <consortium name="WormBaseParasite"/>
        </authorList>
    </citation>
    <scope>IDENTIFICATION</scope>
</reference>
<dbReference type="Proteomes" id="UP000275846">
    <property type="component" value="Unassembled WGS sequence"/>
</dbReference>
<sequence length="118" mass="13018">MRFNELGNLLYQVIDQVSGKPKALSDSVRDVNGGFITGNMARIDRCHEHFEHLLNFDEQTITPALPSSAYAVSCEPTSEGEVTDAIQRPHHNTALGDDGIPAEIYKACVEIWHSCSMS</sequence>
<name>A0A183TJT9_SCHSO</name>
<keyword evidence="2" id="KW-1185">Reference proteome</keyword>
<organism evidence="3">
    <name type="scientific">Schistocephalus solidus</name>
    <name type="common">Tapeworm</name>
    <dbReference type="NCBI Taxonomy" id="70667"/>
    <lineage>
        <taxon>Eukaryota</taxon>
        <taxon>Metazoa</taxon>
        <taxon>Spiralia</taxon>
        <taxon>Lophotrochozoa</taxon>
        <taxon>Platyhelminthes</taxon>
        <taxon>Cestoda</taxon>
        <taxon>Eucestoda</taxon>
        <taxon>Diphyllobothriidea</taxon>
        <taxon>Diphyllobothriidae</taxon>
        <taxon>Schistocephalus</taxon>
    </lineage>
</organism>
<gene>
    <name evidence="1" type="ORF">SSLN_LOCUS16737</name>
</gene>
<reference evidence="1 2" key="2">
    <citation type="submission" date="2018-11" db="EMBL/GenBank/DDBJ databases">
        <authorList>
            <consortium name="Pathogen Informatics"/>
        </authorList>
    </citation>
    <scope>NUCLEOTIDE SEQUENCE [LARGE SCALE GENOMIC DNA]</scope>
    <source>
        <strain evidence="1 2">NST_G2</strain>
    </source>
</reference>
<dbReference type="EMBL" id="UYSU01041461">
    <property type="protein sequence ID" value="VDM03123.1"/>
    <property type="molecule type" value="Genomic_DNA"/>
</dbReference>
<accession>A0A183TJT9</accession>